<gene>
    <name evidence="14" type="ORF">FISHEDRAFT_66860</name>
</gene>
<dbReference type="Pfam" id="PF08030">
    <property type="entry name" value="NAD_binding_6"/>
    <property type="match status" value="1"/>
</dbReference>
<dbReference type="InterPro" id="IPR051410">
    <property type="entry name" value="Ferric/Cupric_Reductase"/>
</dbReference>
<dbReference type="InterPro" id="IPR013121">
    <property type="entry name" value="Fe_red_NAD-bd_6"/>
</dbReference>
<protein>
    <recommendedName>
        <fullName evidence="13">FAD-binding FR-type domain-containing protein</fullName>
    </recommendedName>
</protein>
<evidence type="ECO:0000256" key="12">
    <source>
        <dbReference type="SAM" id="Phobius"/>
    </source>
</evidence>
<accession>A0A0D7A427</accession>
<evidence type="ECO:0000313" key="14">
    <source>
        <dbReference type="EMBL" id="KIY45553.1"/>
    </source>
</evidence>
<dbReference type="EMBL" id="KN882047">
    <property type="protein sequence ID" value="KIY45553.1"/>
    <property type="molecule type" value="Genomic_DNA"/>
</dbReference>
<dbReference type="Proteomes" id="UP000054144">
    <property type="component" value="Unassembled WGS sequence"/>
</dbReference>
<organism evidence="14 15">
    <name type="scientific">Fistulina hepatica ATCC 64428</name>
    <dbReference type="NCBI Taxonomy" id="1128425"/>
    <lineage>
        <taxon>Eukaryota</taxon>
        <taxon>Fungi</taxon>
        <taxon>Dikarya</taxon>
        <taxon>Basidiomycota</taxon>
        <taxon>Agaricomycotina</taxon>
        <taxon>Agaricomycetes</taxon>
        <taxon>Agaricomycetidae</taxon>
        <taxon>Agaricales</taxon>
        <taxon>Fistulinaceae</taxon>
        <taxon>Fistulina</taxon>
    </lineage>
</organism>
<evidence type="ECO:0000256" key="7">
    <source>
        <dbReference type="ARBA" id="ARBA00023002"/>
    </source>
</evidence>
<evidence type="ECO:0000313" key="15">
    <source>
        <dbReference type="Proteomes" id="UP000054144"/>
    </source>
</evidence>
<feature type="transmembrane region" description="Helical" evidence="12">
    <location>
        <begin position="215"/>
        <end position="235"/>
    </location>
</feature>
<dbReference type="GO" id="GO:0006879">
    <property type="term" value="P:intracellular iron ion homeostasis"/>
    <property type="evidence" value="ECO:0007669"/>
    <property type="project" value="TreeGrafter"/>
</dbReference>
<dbReference type="SFLD" id="SFLDS00052">
    <property type="entry name" value="Ferric_Reductase_Domain"/>
    <property type="match status" value="1"/>
</dbReference>
<feature type="domain" description="FAD-binding FR-type" evidence="13">
    <location>
        <begin position="256"/>
        <end position="371"/>
    </location>
</feature>
<proteinExistence type="inferred from homology"/>
<keyword evidence="7" id="KW-0560">Oxidoreductase</keyword>
<feature type="region of interest" description="Disordered" evidence="11">
    <location>
        <begin position="487"/>
        <end position="515"/>
    </location>
</feature>
<dbReference type="Gene3D" id="3.40.50.80">
    <property type="entry name" value="Nucleotide-binding domain of ferredoxin-NADP reductase (FNR) module"/>
    <property type="match status" value="1"/>
</dbReference>
<keyword evidence="4 12" id="KW-0812">Transmembrane</keyword>
<dbReference type="InterPro" id="IPR013130">
    <property type="entry name" value="Fe3_Rdtase_TM_dom"/>
</dbReference>
<dbReference type="PANTHER" id="PTHR32361:SF9">
    <property type="entry name" value="FERRIC REDUCTASE TRANSMEMBRANE COMPONENT 3-RELATED"/>
    <property type="match status" value="1"/>
</dbReference>
<evidence type="ECO:0000256" key="2">
    <source>
        <dbReference type="ARBA" id="ARBA00006278"/>
    </source>
</evidence>
<evidence type="ECO:0000256" key="3">
    <source>
        <dbReference type="ARBA" id="ARBA00022448"/>
    </source>
</evidence>
<evidence type="ECO:0000256" key="5">
    <source>
        <dbReference type="ARBA" id="ARBA00022982"/>
    </source>
</evidence>
<dbReference type="GO" id="GO:0015677">
    <property type="term" value="P:copper ion import"/>
    <property type="evidence" value="ECO:0007669"/>
    <property type="project" value="TreeGrafter"/>
</dbReference>
<reference evidence="14 15" key="1">
    <citation type="journal article" date="2015" name="Fungal Genet. Biol.">
        <title>Evolution of novel wood decay mechanisms in Agaricales revealed by the genome sequences of Fistulina hepatica and Cylindrobasidium torrendii.</title>
        <authorList>
            <person name="Floudas D."/>
            <person name="Held B.W."/>
            <person name="Riley R."/>
            <person name="Nagy L.G."/>
            <person name="Koehler G."/>
            <person name="Ransdell A.S."/>
            <person name="Younus H."/>
            <person name="Chow J."/>
            <person name="Chiniquy J."/>
            <person name="Lipzen A."/>
            <person name="Tritt A."/>
            <person name="Sun H."/>
            <person name="Haridas S."/>
            <person name="LaButti K."/>
            <person name="Ohm R.A."/>
            <person name="Kues U."/>
            <person name="Blanchette R.A."/>
            <person name="Grigoriev I.V."/>
            <person name="Minto R.E."/>
            <person name="Hibbett D.S."/>
        </authorList>
    </citation>
    <scope>NUCLEOTIDE SEQUENCE [LARGE SCALE GENOMIC DNA]</scope>
    <source>
        <strain evidence="14 15">ATCC 64428</strain>
    </source>
</reference>
<feature type="transmembrane region" description="Helical" evidence="12">
    <location>
        <begin position="154"/>
        <end position="171"/>
    </location>
</feature>
<sequence>MSHGTEPTIPTSLTPYDSYVEDPKWQRRFTIVWTSALAVYVVFNLSRRLKQRRDRRSSRSHPISFNRLRNLCSIFWWSLPGFDVNLGQALIVLVYVVVVIVCMVDGAPLRSNSNRAGFMAIAQLTPVFLFATKNSPLALLFGISYDKVNFLHRWTSRSLFLCVLVHGSLWINNRIQYNLPILGQQKETSGIAAFGVLGGLVLTSLRPVRRWFYNSVFWTAHVFGFPAFFITICYHTPYAPPWIYPPLALYALDLTLRLFRYRIEQVVLETVDAQMTLIHMPFYTPSTPSRAGEFLRIHLFIPGRIFESHPLTIMPAPAGQTGVVLGARAAGDWSRAVQKYAESRASPTEKGRKTVPLLALVDGPYGGLPSLDAVDDGADVFLISGGSGVTYCVAVLASLLQRSHRGRRVEFVWCVRSFGHIKWLATQLASLATTAADASVDLRILICVTCLCDPDAVPDIPQCEVVELKARPETAILLRDFVSSHAGTDPELASTDSKRAPANSKDLDKSKNVTGSRPVIESKPVVSTTESRSLAVFASGPESLTLEAGNAAAALALSSSGKLDIKLFTEVFSL</sequence>
<dbReference type="OrthoDB" id="3944240at2759"/>
<keyword evidence="5" id="KW-0249">Electron transport</keyword>
<dbReference type="GO" id="GO:0000293">
    <property type="term" value="F:ferric-chelate reductase activity"/>
    <property type="evidence" value="ECO:0007669"/>
    <property type="project" value="UniProtKB-ARBA"/>
</dbReference>
<evidence type="ECO:0000256" key="4">
    <source>
        <dbReference type="ARBA" id="ARBA00022692"/>
    </source>
</evidence>
<dbReference type="GO" id="GO:0006826">
    <property type="term" value="P:iron ion transport"/>
    <property type="evidence" value="ECO:0007669"/>
    <property type="project" value="TreeGrafter"/>
</dbReference>
<evidence type="ECO:0000256" key="10">
    <source>
        <dbReference type="ARBA" id="ARBA00023180"/>
    </source>
</evidence>
<feature type="transmembrane region" description="Helical" evidence="12">
    <location>
        <begin position="85"/>
        <end position="104"/>
    </location>
</feature>
<evidence type="ECO:0000259" key="13">
    <source>
        <dbReference type="PROSITE" id="PS51384"/>
    </source>
</evidence>
<keyword evidence="10" id="KW-0325">Glycoprotein</keyword>
<evidence type="ECO:0000256" key="6">
    <source>
        <dbReference type="ARBA" id="ARBA00022989"/>
    </source>
</evidence>
<dbReference type="InterPro" id="IPR017927">
    <property type="entry name" value="FAD-bd_FR_type"/>
</dbReference>
<dbReference type="SUPFAM" id="SSF52343">
    <property type="entry name" value="Ferredoxin reductase-like, C-terminal NADP-linked domain"/>
    <property type="match status" value="1"/>
</dbReference>
<name>A0A0D7A427_9AGAR</name>
<dbReference type="InterPro" id="IPR013112">
    <property type="entry name" value="FAD-bd_8"/>
</dbReference>
<evidence type="ECO:0000256" key="8">
    <source>
        <dbReference type="ARBA" id="ARBA00023065"/>
    </source>
</evidence>
<dbReference type="InterPro" id="IPR039261">
    <property type="entry name" value="FNR_nucleotide-bd"/>
</dbReference>
<feature type="transmembrane region" description="Helical" evidence="12">
    <location>
        <begin position="191"/>
        <end position="209"/>
    </location>
</feature>
<dbReference type="Pfam" id="PF01794">
    <property type="entry name" value="Ferric_reduct"/>
    <property type="match status" value="1"/>
</dbReference>
<keyword evidence="9 12" id="KW-0472">Membrane</keyword>
<evidence type="ECO:0000256" key="9">
    <source>
        <dbReference type="ARBA" id="ARBA00023136"/>
    </source>
</evidence>
<dbReference type="PROSITE" id="PS51384">
    <property type="entry name" value="FAD_FR"/>
    <property type="match status" value="1"/>
</dbReference>
<evidence type="ECO:0000256" key="1">
    <source>
        <dbReference type="ARBA" id="ARBA00004141"/>
    </source>
</evidence>
<comment type="similarity">
    <text evidence="2">Belongs to the ferric reductase (FRE) family.</text>
</comment>
<dbReference type="AlphaFoldDB" id="A0A0D7A427"/>
<keyword evidence="8" id="KW-0406">Ion transport</keyword>
<keyword evidence="3" id="KW-0813">Transport</keyword>
<feature type="transmembrane region" description="Helical" evidence="12">
    <location>
        <begin position="116"/>
        <end position="134"/>
    </location>
</feature>
<dbReference type="Pfam" id="PF08022">
    <property type="entry name" value="FAD_binding_8"/>
    <property type="match status" value="1"/>
</dbReference>
<feature type="transmembrane region" description="Helical" evidence="12">
    <location>
        <begin position="25"/>
        <end position="43"/>
    </location>
</feature>
<evidence type="ECO:0000256" key="11">
    <source>
        <dbReference type="SAM" id="MobiDB-lite"/>
    </source>
</evidence>
<dbReference type="SFLD" id="SFLDG01168">
    <property type="entry name" value="Ferric_reductase_subgroup_(FRE"/>
    <property type="match status" value="1"/>
</dbReference>
<dbReference type="CDD" id="cd06186">
    <property type="entry name" value="NOX_Duox_like_FAD_NADP"/>
    <property type="match status" value="1"/>
</dbReference>
<dbReference type="PANTHER" id="PTHR32361">
    <property type="entry name" value="FERRIC/CUPRIC REDUCTASE TRANSMEMBRANE COMPONENT"/>
    <property type="match status" value="1"/>
</dbReference>
<comment type="subcellular location">
    <subcellularLocation>
        <location evidence="1">Membrane</location>
        <topology evidence="1">Multi-pass membrane protein</topology>
    </subcellularLocation>
</comment>
<dbReference type="GO" id="GO:0005886">
    <property type="term" value="C:plasma membrane"/>
    <property type="evidence" value="ECO:0007669"/>
    <property type="project" value="TreeGrafter"/>
</dbReference>
<keyword evidence="15" id="KW-1185">Reference proteome</keyword>
<keyword evidence="6 12" id="KW-1133">Transmembrane helix</keyword>